<gene>
    <name evidence="2" type="ORF">PCOR1329_LOCUS57403</name>
</gene>
<reference evidence="2" key="1">
    <citation type="submission" date="2023-10" db="EMBL/GenBank/DDBJ databases">
        <authorList>
            <person name="Chen Y."/>
            <person name="Shah S."/>
            <person name="Dougan E. K."/>
            <person name="Thang M."/>
            <person name="Chan C."/>
        </authorList>
    </citation>
    <scope>NUCLEOTIDE SEQUENCE [LARGE SCALE GENOMIC DNA]</scope>
</reference>
<dbReference type="Proteomes" id="UP001189429">
    <property type="component" value="Unassembled WGS sequence"/>
</dbReference>
<accession>A0ABN9VFP0</accession>
<evidence type="ECO:0000313" key="2">
    <source>
        <dbReference type="EMBL" id="CAK0871627.1"/>
    </source>
</evidence>
<feature type="coiled-coil region" evidence="1">
    <location>
        <begin position="125"/>
        <end position="159"/>
    </location>
</feature>
<feature type="coiled-coil region" evidence="1">
    <location>
        <begin position="242"/>
        <end position="279"/>
    </location>
</feature>
<keyword evidence="3" id="KW-1185">Reference proteome</keyword>
<evidence type="ECO:0000256" key="1">
    <source>
        <dbReference type="SAM" id="Coils"/>
    </source>
</evidence>
<sequence length="292" mass="32048">MAPQAGFSFNAWVRNDSPSVSPGGSWTPVLGRRRKKEPYTFCKCGHWTYDRLLRKRGHCVGCMAELVPASDSAKTGEAHSAWGGGGVSKPSGLAAPQLAFMQKLASDLPPDKAAEGKQRATANRLQQALQNQVRIQKMLAEAERKVDDALLEDIKAKQEVEEAARRLAQRVLPPEEPSAKESVVHIEALLTDPSSLSLDLGEEPDLSGDLYSDEERKQLAEFSKGCAERARVLLSTAFSQARDEAQKIKKERSERFEQLKKKRIARAAVRQELEEAARKGAVGAKGNGMQES</sequence>
<keyword evidence="1" id="KW-0175">Coiled coil</keyword>
<name>A0ABN9VFP0_9DINO</name>
<proteinExistence type="predicted"/>
<comment type="caution">
    <text evidence="2">The sequence shown here is derived from an EMBL/GenBank/DDBJ whole genome shotgun (WGS) entry which is preliminary data.</text>
</comment>
<organism evidence="2 3">
    <name type="scientific">Prorocentrum cordatum</name>
    <dbReference type="NCBI Taxonomy" id="2364126"/>
    <lineage>
        <taxon>Eukaryota</taxon>
        <taxon>Sar</taxon>
        <taxon>Alveolata</taxon>
        <taxon>Dinophyceae</taxon>
        <taxon>Prorocentrales</taxon>
        <taxon>Prorocentraceae</taxon>
        <taxon>Prorocentrum</taxon>
    </lineage>
</organism>
<evidence type="ECO:0000313" key="3">
    <source>
        <dbReference type="Proteomes" id="UP001189429"/>
    </source>
</evidence>
<dbReference type="EMBL" id="CAUYUJ010017092">
    <property type="protein sequence ID" value="CAK0871627.1"/>
    <property type="molecule type" value="Genomic_DNA"/>
</dbReference>
<protein>
    <submittedName>
        <fullName evidence="2">Uncharacterized protein</fullName>
    </submittedName>
</protein>